<evidence type="ECO:0000256" key="5">
    <source>
        <dbReference type="SAM" id="MobiDB-lite"/>
    </source>
</evidence>
<evidence type="ECO:0000313" key="7">
    <source>
        <dbReference type="EMBL" id="ABX43731.1"/>
    </source>
</evidence>
<dbReference type="PANTHER" id="PTHR47816">
    <property type="entry name" value="RIBOSOMAL RNA SMALL SUBUNIT METHYLTRANSFERASE C"/>
    <property type="match status" value="1"/>
</dbReference>
<dbReference type="Gene3D" id="3.40.50.150">
    <property type="entry name" value="Vaccinia Virus protein VP39"/>
    <property type="match status" value="1"/>
</dbReference>
<accession>A9KTA1</accession>
<organism evidence="7 8">
    <name type="scientific">Lachnoclostridium phytofermentans (strain ATCC 700394 / DSM 18823 / ISDg)</name>
    <name type="common">Clostridium phytofermentans</name>
    <dbReference type="NCBI Taxonomy" id="357809"/>
    <lineage>
        <taxon>Bacteria</taxon>
        <taxon>Bacillati</taxon>
        <taxon>Bacillota</taxon>
        <taxon>Clostridia</taxon>
        <taxon>Lachnospirales</taxon>
        <taxon>Lachnospiraceae</taxon>
    </lineage>
</organism>
<dbReference type="GO" id="GO:0032259">
    <property type="term" value="P:methylation"/>
    <property type="evidence" value="ECO:0007669"/>
    <property type="project" value="UniProtKB-KW"/>
</dbReference>
<dbReference type="InterPro" id="IPR046977">
    <property type="entry name" value="RsmC/RlmG"/>
</dbReference>
<dbReference type="AlphaFoldDB" id="A9KTA1"/>
<dbReference type="PROSITE" id="PS00092">
    <property type="entry name" value="N6_MTASE"/>
    <property type="match status" value="1"/>
</dbReference>
<proteinExistence type="predicted"/>
<dbReference type="OrthoDB" id="9764961at2"/>
<evidence type="ECO:0000256" key="4">
    <source>
        <dbReference type="ARBA" id="ARBA00022679"/>
    </source>
</evidence>
<protein>
    <submittedName>
        <fullName evidence="7">Methyltransferase small</fullName>
    </submittedName>
</protein>
<dbReference type="EMBL" id="CP000885">
    <property type="protein sequence ID" value="ABX43731.1"/>
    <property type="molecule type" value="Genomic_DNA"/>
</dbReference>
<dbReference type="GO" id="GO:0008170">
    <property type="term" value="F:N-methyltransferase activity"/>
    <property type="evidence" value="ECO:0007669"/>
    <property type="project" value="UniProtKB-ARBA"/>
</dbReference>
<evidence type="ECO:0000259" key="6">
    <source>
        <dbReference type="Pfam" id="PF05175"/>
    </source>
</evidence>
<evidence type="ECO:0000313" key="8">
    <source>
        <dbReference type="Proteomes" id="UP000000370"/>
    </source>
</evidence>
<dbReference type="InterPro" id="IPR007848">
    <property type="entry name" value="Small_mtfrase_dom"/>
</dbReference>
<dbReference type="Pfam" id="PF05175">
    <property type="entry name" value="MTS"/>
    <property type="match status" value="1"/>
</dbReference>
<feature type="compositionally biased region" description="Basic residues" evidence="5">
    <location>
        <begin position="197"/>
        <end position="207"/>
    </location>
</feature>
<dbReference type="RefSeq" id="WP_012201380.1">
    <property type="nucleotide sequence ID" value="NC_010001.1"/>
</dbReference>
<keyword evidence="4 7" id="KW-0808">Transferase</keyword>
<dbReference type="GO" id="GO:0003676">
    <property type="term" value="F:nucleic acid binding"/>
    <property type="evidence" value="ECO:0007669"/>
    <property type="project" value="InterPro"/>
</dbReference>
<dbReference type="CDD" id="cd02440">
    <property type="entry name" value="AdoMet_MTases"/>
    <property type="match status" value="1"/>
</dbReference>
<dbReference type="InterPro" id="IPR002052">
    <property type="entry name" value="DNA_methylase_N6_adenine_CS"/>
</dbReference>
<feature type="region of interest" description="Disordered" evidence="5">
    <location>
        <begin position="180"/>
        <end position="207"/>
    </location>
</feature>
<dbReference type="KEGG" id="cpy:Cphy_3378"/>
<reference evidence="8" key="1">
    <citation type="submission" date="2007-11" db="EMBL/GenBank/DDBJ databases">
        <title>Complete genome sequence of Clostridium phytofermentans ISDg.</title>
        <authorList>
            <person name="Leschine S.B."/>
            <person name="Warnick T.A."/>
            <person name="Blanchard J.L."/>
            <person name="Schnell D.J."/>
            <person name="Petit E.L."/>
            <person name="LaTouf W.G."/>
            <person name="Copeland A."/>
            <person name="Lucas S."/>
            <person name="Lapidus A."/>
            <person name="Barry K."/>
            <person name="Glavina del Rio T."/>
            <person name="Dalin E."/>
            <person name="Tice H."/>
            <person name="Pitluck S."/>
            <person name="Kiss H."/>
            <person name="Brettin T."/>
            <person name="Bruce D."/>
            <person name="Detter J.C."/>
            <person name="Han C."/>
            <person name="Kuske C."/>
            <person name="Schmutz J."/>
            <person name="Larimer F."/>
            <person name="Land M."/>
            <person name="Hauser L."/>
            <person name="Kyrpides N."/>
            <person name="Kim E.A."/>
            <person name="Richardson P."/>
        </authorList>
    </citation>
    <scope>NUCLEOTIDE SEQUENCE [LARGE SCALE GENOMIC DNA]</scope>
    <source>
        <strain evidence="8">ATCC 700394 / DSM 18823 / ISDg</strain>
    </source>
</reference>
<sequence length="207" mass="23610">MIHVTIEDISLDFITDPEVFSPSFADRGTLAMLSYVTFDNSDTLLDLGCGYGLVGIYASKVLSPARVTMCDISEKAVELSKKNAEYNQVLDELTILQSDGFRNLPVDEYSLILSNPPYHVDFSVPKHFIEESYRRLIMGGKLYMVTKRKDWYKNKIISVFGGVEIHEKDGYYIFIAQKRPKGKKLPTEKKENGLSKKLARKMKTKQH</sequence>
<dbReference type="HOGENOM" id="CLU_018398_7_2_9"/>
<keyword evidence="8" id="KW-1185">Reference proteome</keyword>
<keyword evidence="3 7" id="KW-0489">Methyltransferase</keyword>
<dbReference type="SUPFAM" id="SSF53335">
    <property type="entry name" value="S-adenosyl-L-methionine-dependent methyltransferases"/>
    <property type="match status" value="1"/>
</dbReference>
<keyword evidence="2" id="KW-0698">rRNA processing</keyword>
<name>A9KTA1_LACP7</name>
<dbReference type="eggNOG" id="COG2813">
    <property type="taxonomic scope" value="Bacteria"/>
</dbReference>
<dbReference type="Proteomes" id="UP000000370">
    <property type="component" value="Chromosome"/>
</dbReference>
<feature type="domain" description="Methyltransferase small" evidence="6">
    <location>
        <begin position="11"/>
        <end position="173"/>
    </location>
</feature>
<dbReference type="STRING" id="357809.Cphy_3378"/>
<dbReference type="PANTHER" id="PTHR47816:SF4">
    <property type="entry name" value="RIBOSOMAL RNA SMALL SUBUNIT METHYLTRANSFERASE C"/>
    <property type="match status" value="1"/>
</dbReference>
<gene>
    <name evidence="7" type="ordered locus">Cphy_3378</name>
</gene>
<feature type="compositionally biased region" description="Basic and acidic residues" evidence="5">
    <location>
        <begin position="185"/>
        <end position="194"/>
    </location>
</feature>
<dbReference type="GO" id="GO:0006364">
    <property type="term" value="P:rRNA processing"/>
    <property type="evidence" value="ECO:0007669"/>
    <property type="project" value="UniProtKB-KW"/>
</dbReference>
<keyword evidence="1" id="KW-0963">Cytoplasm</keyword>
<evidence type="ECO:0000256" key="2">
    <source>
        <dbReference type="ARBA" id="ARBA00022552"/>
    </source>
</evidence>
<evidence type="ECO:0000256" key="3">
    <source>
        <dbReference type="ARBA" id="ARBA00022603"/>
    </source>
</evidence>
<dbReference type="InterPro" id="IPR029063">
    <property type="entry name" value="SAM-dependent_MTases_sf"/>
</dbReference>
<evidence type="ECO:0000256" key="1">
    <source>
        <dbReference type="ARBA" id="ARBA00022490"/>
    </source>
</evidence>
<dbReference type="GO" id="GO:0008757">
    <property type="term" value="F:S-adenosylmethionine-dependent methyltransferase activity"/>
    <property type="evidence" value="ECO:0007669"/>
    <property type="project" value="InterPro"/>
</dbReference>